<evidence type="ECO:0000313" key="15">
    <source>
        <dbReference type="Proteomes" id="UP000440732"/>
    </source>
</evidence>
<evidence type="ECO:0000313" key="8">
    <source>
        <dbReference type="EMBL" id="KAE9171191.1"/>
    </source>
</evidence>
<evidence type="ECO:0000313" key="5">
    <source>
        <dbReference type="EMBL" id="KAE9072329.1"/>
    </source>
</evidence>
<evidence type="ECO:0000313" key="2">
    <source>
        <dbReference type="EMBL" id="KAE8965340.1"/>
    </source>
</evidence>
<dbReference type="PANTHER" id="PTHR48100:SF1">
    <property type="entry name" value="HISTIDINE PHOSPHATASE FAMILY PROTEIN-RELATED"/>
    <property type="match status" value="1"/>
</dbReference>
<dbReference type="EMBL" id="QXGC01004526">
    <property type="protein sequence ID" value="KAE9168971.1"/>
    <property type="molecule type" value="Genomic_DNA"/>
</dbReference>
<comment type="caution">
    <text evidence="2">The sequence shown here is derived from an EMBL/GenBank/DDBJ whole genome shotgun (WGS) entry which is preliminary data.</text>
</comment>
<dbReference type="InterPro" id="IPR029033">
    <property type="entry name" value="His_PPase_superfam"/>
</dbReference>
<protein>
    <recommendedName>
        <fullName evidence="21">Phosphoglycerate mutase</fullName>
    </recommendedName>
</protein>
<dbReference type="GO" id="GO:0005737">
    <property type="term" value="C:cytoplasm"/>
    <property type="evidence" value="ECO:0007669"/>
    <property type="project" value="TreeGrafter"/>
</dbReference>
<dbReference type="PANTHER" id="PTHR48100">
    <property type="entry name" value="BROAD-SPECIFICITY PHOSPHATASE YOR283W-RELATED"/>
    <property type="match status" value="1"/>
</dbReference>
<accession>A0A6A3H7S1</accession>
<dbReference type="Proteomes" id="UP000441208">
    <property type="component" value="Unassembled WGS sequence"/>
</dbReference>
<dbReference type="CDD" id="cd07067">
    <property type="entry name" value="HP_PGM_like"/>
    <property type="match status" value="1"/>
</dbReference>
<evidence type="ECO:0000313" key="18">
    <source>
        <dbReference type="Proteomes" id="UP000476176"/>
    </source>
</evidence>
<dbReference type="Proteomes" id="UP000440367">
    <property type="component" value="Unassembled WGS sequence"/>
</dbReference>
<dbReference type="GO" id="GO:0016791">
    <property type="term" value="F:phosphatase activity"/>
    <property type="evidence" value="ECO:0007669"/>
    <property type="project" value="TreeGrafter"/>
</dbReference>
<evidence type="ECO:0000313" key="1">
    <source>
        <dbReference type="EMBL" id="KAE8920004.1"/>
    </source>
</evidence>
<dbReference type="Proteomes" id="UP000488956">
    <property type="component" value="Unassembled WGS sequence"/>
</dbReference>
<evidence type="ECO:0000313" key="7">
    <source>
        <dbReference type="EMBL" id="KAE9168971.1"/>
    </source>
</evidence>
<evidence type="ECO:0000313" key="16">
    <source>
        <dbReference type="Proteomes" id="UP000441208"/>
    </source>
</evidence>
<evidence type="ECO:0000313" key="19">
    <source>
        <dbReference type="Proteomes" id="UP000486351"/>
    </source>
</evidence>
<dbReference type="AlphaFoldDB" id="A0A6A3H7S1"/>
<evidence type="ECO:0000313" key="3">
    <source>
        <dbReference type="EMBL" id="KAE9063812.1"/>
    </source>
</evidence>
<evidence type="ECO:0000313" key="6">
    <source>
        <dbReference type="EMBL" id="KAE9166089.1"/>
    </source>
</evidence>
<dbReference type="InterPro" id="IPR050275">
    <property type="entry name" value="PGM_Phosphatase"/>
</dbReference>
<sequence>MELLPFRGRVLVSVLAVFALLVVGKSAASSRWQYSPGFFVQGDPSRPLPASNAPRMGLVEGKTWGDVHAAMDAKRVSGVRSKLVVFLRHGEGIHNVAIEKYGSDAWNSYYCKLPEFLDAPLTSRGIQQANEASQRLNTEVNRGLHLELVLISPLERALKTFTIAYQGQTNISSKPLELPREILGVDTCDERRSISEKKRQYPELDFGDFESDGDPWWTPDHRETESELETRANKFLEILFSNMSAQRVGVVSHSVFGAALLRVIGHREYSLGTAEFLPLLIEEPTIS</sequence>
<dbReference type="EMBL" id="QXGD01004329">
    <property type="protein sequence ID" value="KAE9171191.1"/>
    <property type="molecule type" value="Genomic_DNA"/>
</dbReference>
<dbReference type="SMART" id="SM00855">
    <property type="entry name" value="PGAM"/>
    <property type="match status" value="1"/>
</dbReference>
<dbReference type="InterPro" id="IPR013078">
    <property type="entry name" value="His_Pase_superF_clade-1"/>
</dbReference>
<dbReference type="OrthoDB" id="160491at2759"/>
<evidence type="ECO:0000313" key="11">
    <source>
        <dbReference type="Proteomes" id="UP000429523"/>
    </source>
</evidence>
<dbReference type="EMBL" id="QXGE01004588">
    <property type="protein sequence ID" value="KAE9270128.1"/>
    <property type="molecule type" value="Genomic_DNA"/>
</dbReference>
<dbReference type="EMBL" id="QXGB01004481">
    <property type="protein sequence ID" value="KAE9166089.1"/>
    <property type="molecule type" value="Genomic_DNA"/>
</dbReference>
<dbReference type="EMBL" id="QXGF01004293">
    <property type="protein sequence ID" value="KAE8920004.1"/>
    <property type="molecule type" value="Genomic_DNA"/>
</dbReference>
<dbReference type="Proteomes" id="UP000460718">
    <property type="component" value="Unassembled WGS sequence"/>
</dbReference>
<evidence type="ECO:0000313" key="12">
    <source>
        <dbReference type="Proteomes" id="UP000433483"/>
    </source>
</evidence>
<evidence type="ECO:0000313" key="4">
    <source>
        <dbReference type="EMBL" id="KAE9064449.1"/>
    </source>
</evidence>
<dbReference type="EMBL" id="QXFX01004505">
    <property type="protein sequence ID" value="KAE9063812.1"/>
    <property type="molecule type" value="Genomic_DNA"/>
</dbReference>
<dbReference type="EMBL" id="QXFW01004529">
    <property type="protein sequence ID" value="KAE8965340.1"/>
    <property type="molecule type" value="Genomic_DNA"/>
</dbReference>
<evidence type="ECO:0000313" key="13">
    <source>
        <dbReference type="Proteomes" id="UP000437068"/>
    </source>
</evidence>
<evidence type="ECO:0008006" key="21">
    <source>
        <dbReference type="Google" id="ProtNLM"/>
    </source>
</evidence>
<organism evidence="2 17">
    <name type="scientific">Phytophthora fragariae</name>
    <dbReference type="NCBI Taxonomy" id="53985"/>
    <lineage>
        <taxon>Eukaryota</taxon>
        <taxon>Sar</taxon>
        <taxon>Stramenopiles</taxon>
        <taxon>Oomycota</taxon>
        <taxon>Peronosporomycetes</taxon>
        <taxon>Peronosporales</taxon>
        <taxon>Peronosporaceae</taxon>
        <taxon>Phytophthora</taxon>
    </lineage>
</organism>
<dbReference type="EMBL" id="QXFY01004832">
    <property type="protein sequence ID" value="KAE9275162.1"/>
    <property type="molecule type" value="Genomic_DNA"/>
</dbReference>
<name>A0A6A3H7S1_9STRA</name>
<dbReference type="EMBL" id="QXFZ01004394">
    <property type="protein sequence ID" value="KAE9064449.1"/>
    <property type="molecule type" value="Genomic_DNA"/>
</dbReference>
<keyword evidence="12" id="KW-1185">Reference proteome</keyword>
<evidence type="ECO:0000313" key="14">
    <source>
        <dbReference type="Proteomes" id="UP000440367"/>
    </source>
</evidence>
<gene>
    <name evidence="9" type="ORF">PF001_g28925</name>
    <name evidence="8" type="ORF">PF002_g29888</name>
    <name evidence="7" type="ORF">PF004_g28338</name>
    <name evidence="6" type="ORF">PF005_g29341</name>
    <name evidence="5" type="ORF">PF006_g28953</name>
    <name evidence="4" type="ORF">PF007_g29195</name>
    <name evidence="10" type="ORF">PF008_g29415</name>
    <name evidence="1" type="ORF">PF009_g29696</name>
    <name evidence="3" type="ORF">PF010_g28848</name>
    <name evidence="2" type="ORF">PF011_g28331</name>
</gene>
<evidence type="ECO:0000313" key="20">
    <source>
        <dbReference type="Proteomes" id="UP000488956"/>
    </source>
</evidence>
<dbReference type="Proteomes" id="UP000440732">
    <property type="component" value="Unassembled WGS sequence"/>
</dbReference>
<dbReference type="Pfam" id="PF00300">
    <property type="entry name" value="His_Phos_1"/>
    <property type="match status" value="1"/>
</dbReference>
<dbReference type="Proteomes" id="UP000437068">
    <property type="component" value="Unassembled WGS sequence"/>
</dbReference>
<dbReference type="Proteomes" id="UP000429523">
    <property type="component" value="Unassembled WGS sequence"/>
</dbReference>
<evidence type="ECO:0000313" key="10">
    <source>
        <dbReference type="EMBL" id="KAE9275162.1"/>
    </source>
</evidence>
<dbReference type="Proteomes" id="UP000476176">
    <property type="component" value="Unassembled WGS sequence"/>
</dbReference>
<proteinExistence type="predicted"/>
<dbReference type="EMBL" id="QXGA01004576">
    <property type="protein sequence ID" value="KAE9072329.1"/>
    <property type="molecule type" value="Genomic_DNA"/>
</dbReference>
<dbReference type="Proteomes" id="UP000433483">
    <property type="component" value="Unassembled WGS sequence"/>
</dbReference>
<evidence type="ECO:0000313" key="9">
    <source>
        <dbReference type="EMBL" id="KAE9270128.1"/>
    </source>
</evidence>
<dbReference type="Proteomes" id="UP000486351">
    <property type="component" value="Unassembled WGS sequence"/>
</dbReference>
<dbReference type="Gene3D" id="3.40.50.1240">
    <property type="entry name" value="Phosphoglycerate mutase-like"/>
    <property type="match status" value="1"/>
</dbReference>
<reference evidence="17 18" key="1">
    <citation type="submission" date="2018-09" db="EMBL/GenBank/DDBJ databases">
        <title>Genomic investigation of the strawberry pathogen Phytophthora fragariae indicates pathogenicity is determined by transcriptional variation in three key races.</title>
        <authorList>
            <person name="Adams T.M."/>
            <person name="Armitage A.D."/>
            <person name="Sobczyk M.K."/>
            <person name="Bates H.J."/>
            <person name="Dunwell J.M."/>
            <person name="Nellist C.F."/>
            <person name="Harrison R.J."/>
        </authorList>
    </citation>
    <scope>NUCLEOTIDE SEQUENCE [LARGE SCALE GENOMIC DNA]</scope>
    <source>
        <strain evidence="9 13">A4</strain>
        <strain evidence="8 14">BC-1</strain>
        <strain evidence="7 18">BC-23</strain>
        <strain evidence="6 12">NOV-27</strain>
        <strain evidence="5 15">NOV-5</strain>
        <strain evidence="4 16">NOV-71</strain>
        <strain evidence="10 19">NOV-77</strain>
        <strain evidence="1 11">NOV-9</strain>
        <strain evidence="3 20">ONT-3</strain>
        <strain evidence="2 17">SCRP245</strain>
    </source>
</reference>
<dbReference type="SUPFAM" id="SSF53254">
    <property type="entry name" value="Phosphoglycerate mutase-like"/>
    <property type="match status" value="1"/>
</dbReference>
<evidence type="ECO:0000313" key="17">
    <source>
        <dbReference type="Proteomes" id="UP000460718"/>
    </source>
</evidence>